<dbReference type="EC" id="2.7.4.3" evidence="6"/>
<evidence type="ECO:0000256" key="3">
    <source>
        <dbReference type="ARBA" id="ARBA00000937"/>
    </source>
</evidence>
<dbReference type="GO" id="GO:0005524">
    <property type="term" value="F:ATP binding"/>
    <property type="evidence" value="ECO:0007669"/>
    <property type="project" value="UniProtKB-KW"/>
</dbReference>
<dbReference type="GO" id="GO:0005829">
    <property type="term" value="C:cytosol"/>
    <property type="evidence" value="ECO:0007669"/>
    <property type="project" value="UniProtKB-SubCell"/>
</dbReference>
<evidence type="ECO:0000313" key="18">
    <source>
        <dbReference type="EMBL" id="KAF6326900.1"/>
    </source>
</evidence>
<dbReference type="InterPro" id="IPR027417">
    <property type="entry name" value="P-loop_NTPase"/>
</dbReference>
<sequence length="474" mass="53846">MDATTAPHRIPPEMPQYGEANHVFEMMQNMLEQLLIHRPEEPIPFMIDYLYQNNDNVPKIVVLGPPAAGKTTIAMWLCKHLKSNLLTMENLIAKDFSSLACYQKMKSVPSVLLSRLIQERLRAEDCVKRGWVLDGIPATREQALMIHSLGIIPRHVVALSAPDTVLIERNLGKRIDPQTGEIYHTTFDWPPESEIQDRLVVPAGISELETAQKLLEHHRNIVRILPLYPKILKVISADQPCVDVFYQALTYVQTNHQSNAPFTPRVLLCGPVGSGKSLQAALLAQKYGLVNVCCGQLLKEAVADKSKYGEVIQPFFEKEMAVPDGVVKKLLCQRLSQLDCVQRGWVLHGFPLDVDQARMLTGRDHTPNRVFFLNVPLDSIIERLTLRRTDPVTGERYHLMYKPPPTMEIQARLLQNPKDSEEQVKLQTDQFYRKCAELEQFYEQAITLNGDQDPYTVFEYLESGIINPLPNKVP</sequence>
<protein>
    <recommendedName>
        <fullName evidence="13">Adenylate kinase 8</fullName>
        <ecNumber evidence="6">2.7.4.3</ecNumber>
        <ecNumber evidence="7">2.7.4.6</ecNumber>
    </recommendedName>
    <alternativeName>
        <fullName evidence="16">ATP-AMP transphosphorylase 8</fullName>
    </alternativeName>
</protein>
<dbReference type="GO" id="GO:0004017">
    <property type="term" value="F:AMP kinase activity"/>
    <property type="evidence" value="ECO:0007669"/>
    <property type="project" value="UniProtKB-EC"/>
</dbReference>
<reference evidence="18 21" key="4">
    <citation type="journal article" date="2020" name="Nature">
        <title>Six reference-quality genomes reveal evolution of bat adaptations.</title>
        <authorList>
            <person name="Jebb D."/>
            <person name="Huang Z."/>
            <person name="Pippel M."/>
            <person name="Hughes G.M."/>
            <person name="Lavrichenko K."/>
            <person name="Devanna P."/>
            <person name="Winkler S."/>
            <person name="Jermiin L.S."/>
            <person name="Skirmuntt E.C."/>
            <person name="Katzourakis A."/>
            <person name="Burkitt-Gray L."/>
            <person name="Ray D.A."/>
            <person name="Sullivan K.A.M."/>
            <person name="Roscito J.G."/>
            <person name="Kirilenko B.M."/>
            <person name="Davalos L.M."/>
            <person name="Corthals A.P."/>
            <person name="Power M.L."/>
            <person name="Jones G."/>
            <person name="Ransome R.D."/>
            <person name="Dechmann D.K.N."/>
            <person name="Locatelli A.G."/>
            <person name="Puechmaille S.J."/>
            <person name="Fedrigo O."/>
            <person name="Jarvis E.D."/>
            <person name="Hiller M."/>
            <person name="Vernes S.C."/>
            <person name="Myers E.W."/>
            <person name="Teeling E.C."/>
        </authorList>
    </citation>
    <scope>NUCLEOTIDE SEQUENCE [LARGE SCALE GENOMIC DNA]</scope>
    <source>
        <strain evidence="18">MRhiFer1</strain>
        <tissue evidence="18">Lung</tissue>
    </source>
</reference>
<dbReference type="CDD" id="cd01428">
    <property type="entry name" value="ADK"/>
    <property type="match status" value="2"/>
</dbReference>
<dbReference type="Pfam" id="PF00406">
    <property type="entry name" value="ADK"/>
    <property type="match status" value="2"/>
</dbReference>
<dbReference type="Ensembl" id="ENSRFET00010021715.1">
    <property type="protein sequence ID" value="ENSRFEP00010019952.1"/>
    <property type="gene ID" value="ENSRFEG00010013382.1"/>
</dbReference>
<comment type="catalytic activity">
    <reaction evidence="1">
        <text>a 2'-deoxyribonucleoside 5'-diphosphate + ATP = a 2'-deoxyribonucleoside 5'-triphosphate + ADP</text>
        <dbReference type="Rhea" id="RHEA:44640"/>
        <dbReference type="ChEBI" id="CHEBI:30616"/>
        <dbReference type="ChEBI" id="CHEBI:61560"/>
        <dbReference type="ChEBI" id="CHEBI:73316"/>
        <dbReference type="ChEBI" id="CHEBI:456216"/>
        <dbReference type="EC" id="2.7.4.6"/>
    </reaction>
</comment>
<dbReference type="FunFam" id="3.40.50.300:FF:001538">
    <property type="entry name" value="Adenylate kinase 8"/>
    <property type="match status" value="1"/>
</dbReference>
<dbReference type="Proteomes" id="UP000472240">
    <property type="component" value="Chromosome 12"/>
</dbReference>
<evidence type="ECO:0000256" key="13">
    <source>
        <dbReference type="ARBA" id="ARBA00029501"/>
    </source>
</evidence>
<dbReference type="GO" id="GO:0005930">
    <property type="term" value="C:axoneme"/>
    <property type="evidence" value="ECO:0007669"/>
    <property type="project" value="Ensembl"/>
</dbReference>
<dbReference type="SUPFAM" id="SSF52540">
    <property type="entry name" value="P-loop containing nucleoside triphosphate hydrolases"/>
    <property type="match status" value="2"/>
</dbReference>
<evidence type="ECO:0000256" key="12">
    <source>
        <dbReference type="ARBA" id="ARBA00022840"/>
    </source>
</evidence>
<dbReference type="GO" id="GO:0036126">
    <property type="term" value="C:sperm flagellum"/>
    <property type="evidence" value="ECO:0007669"/>
    <property type="project" value="Ensembl"/>
</dbReference>
<dbReference type="GO" id="GO:0021591">
    <property type="term" value="P:ventricular system development"/>
    <property type="evidence" value="ECO:0007669"/>
    <property type="project" value="Ensembl"/>
</dbReference>
<dbReference type="PANTHER" id="PTHR23359">
    <property type="entry name" value="NUCLEOTIDE KINASE"/>
    <property type="match status" value="1"/>
</dbReference>
<evidence type="ECO:0000313" key="20">
    <source>
        <dbReference type="Proteomes" id="UP000472240"/>
    </source>
</evidence>
<dbReference type="RefSeq" id="XP_032979239.1">
    <property type="nucleotide sequence ID" value="XM_033123348.1"/>
</dbReference>
<reference evidence="19 20" key="2">
    <citation type="journal article" date="2018" name="Annu Rev Anim Biosci">
        <title>Bat Biology, Genomes, and the Bat1K Project: To Generate Chromosome-Level Genomes for All Living Bat Species.</title>
        <authorList>
            <person name="Teeling E.C."/>
            <person name="Vernes S.C."/>
            <person name="Davalos L.M."/>
            <person name="Ray D.A."/>
            <person name="Gilbert M.T.P."/>
            <person name="Myers E."/>
        </authorList>
    </citation>
    <scope>NUCLEOTIDE SEQUENCE</scope>
</reference>
<keyword evidence="20" id="KW-1185">Reference proteome</keyword>
<comment type="function">
    <text evidence="14">Nucleoside monophosphate (NMP) kinase that catalyzes the reversible transfer of the terminal phosphate group between nucleoside triphosphates and monophosphates. Has highest activity toward AMP, and weaker activity toward dAMP, CMP and dCMP. Also displays broad nucleoside diphosphate kinase activity.</text>
</comment>
<keyword evidence="9 17" id="KW-0808">Transferase</keyword>
<evidence type="ECO:0000256" key="10">
    <source>
        <dbReference type="ARBA" id="ARBA00022741"/>
    </source>
</evidence>
<comment type="catalytic activity">
    <reaction evidence="3">
        <text>a ribonucleoside 5'-diphosphate + ATP = a ribonucleoside 5'-triphosphate + ADP</text>
        <dbReference type="Rhea" id="RHEA:18113"/>
        <dbReference type="ChEBI" id="CHEBI:30616"/>
        <dbReference type="ChEBI" id="CHEBI:57930"/>
        <dbReference type="ChEBI" id="CHEBI:61557"/>
        <dbReference type="ChEBI" id="CHEBI:456216"/>
        <dbReference type="EC" id="2.7.4.6"/>
    </reaction>
</comment>
<evidence type="ECO:0000313" key="21">
    <source>
        <dbReference type="Proteomes" id="UP000585614"/>
    </source>
</evidence>
<dbReference type="InterPro" id="IPR000850">
    <property type="entry name" value="Adenylat/UMP-CMP_kin"/>
</dbReference>
<keyword evidence="12" id="KW-0067">ATP-binding</keyword>
<reference evidence="19 20" key="1">
    <citation type="journal article" date="2015" name="Annu Rev Anim Biosci">
        <title>The Genome 10K Project: a way forward.</title>
        <authorList>
            <person name="Koepfli K.P."/>
            <person name="Paten B."/>
            <person name="O'Brien S.J."/>
            <person name="Koepfli K.P."/>
            <person name="Paten B."/>
            <person name="Antunes A."/>
            <person name="Belov K."/>
            <person name="Bustamante C."/>
            <person name="Castoe T.A."/>
            <person name="Clawson H."/>
            <person name="Crawford A.J."/>
            <person name="Diekhans M."/>
            <person name="Distel D."/>
            <person name="Durbin R."/>
            <person name="Earl D."/>
            <person name="Fujita M.K."/>
            <person name="Gamble T."/>
            <person name="Georges A."/>
            <person name="Gemmell N."/>
            <person name="Gilbert M.T."/>
            <person name="Graves J.M."/>
            <person name="Green R.E."/>
            <person name="Hickey G."/>
            <person name="Jarvis E.D."/>
            <person name="Johnson W."/>
            <person name="Komissarov A."/>
            <person name="Korf I."/>
            <person name="Kuhn R."/>
            <person name="Larkin D.M."/>
            <person name="Lewin H."/>
            <person name="Lopez J.V."/>
            <person name="Ma J."/>
            <person name="Marques-Bonet T."/>
            <person name="Miller W."/>
            <person name="Murphy R."/>
            <person name="Pevzner P."/>
            <person name="Shapiro B."/>
            <person name="Steiner C."/>
            <person name="Tamazian G."/>
            <person name="Venkatesh B."/>
            <person name="Wang J."/>
            <person name="Wayne R."/>
            <person name="Wiley E."/>
            <person name="Yang H."/>
            <person name="Zhang G."/>
            <person name="Haussler D."/>
            <person name="Ryder O."/>
            <person name="O'Brien S.J."/>
        </authorList>
    </citation>
    <scope>NUCLEOTIDE SEQUENCE</scope>
</reference>
<evidence type="ECO:0000256" key="11">
    <source>
        <dbReference type="ARBA" id="ARBA00022777"/>
    </source>
</evidence>
<keyword evidence="11 17" id="KW-0418">Kinase</keyword>
<dbReference type="CTD" id="158067"/>
<evidence type="ECO:0000256" key="15">
    <source>
        <dbReference type="ARBA" id="ARBA00038690"/>
    </source>
</evidence>
<gene>
    <name evidence="19" type="primary">AK8</name>
    <name evidence="18" type="ORF">mRhiFer1_000501</name>
</gene>
<proteinExistence type="inferred from homology"/>
<dbReference type="OMA" id="DCIRRGW"/>
<dbReference type="HAMAP" id="MF_00235">
    <property type="entry name" value="Adenylate_kinase_Adk"/>
    <property type="match status" value="1"/>
</dbReference>
<evidence type="ECO:0000256" key="7">
    <source>
        <dbReference type="ARBA" id="ARBA00012966"/>
    </source>
</evidence>
<organism evidence="19 20">
    <name type="scientific">Rhinolophus ferrumequinum</name>
    <name type="common">Greater horseshoe bat</name>
    <dbReference type="NCBI Taxonomy" id="59479"/>
    <lineage>
        <taxon>Eukaryota</taxon>
        <taxon>Metazoa</taxon>
        <taxon>Chordata</taxon>
        <taxon>Craniata</taxon>
        <taxon>Vertebrata</taxon>
        <taxon>Euteleostomi</taxon>
        <taxon>Mammalia</taxon>
        <taxon>Eutheria</taxon>
        <taxon>Laurasiatheria</taxon>
        <taxon>Chiroptera</taxon>
        <taxon>Yinpterochiroptera</taxon>
        <taxon>Rhinolophoidea</taxon>
        <taxon>Rhinolophidae</taxon>
        <taxon>Rhinolophinae</taxon>
        <taxon>Rhinolophus</taxon>
    </lineage>
</organism>
<dbReference type="GO" id="GO:0004550">
    <property type="term" value="F:nucleoside diphosphate kinase activity"/>
    <property type="evidence" value="ECO:0007669"/>
    <property type="project" value="UniProtKB-EC"/>
</dbReference>
<comment type="similarity">
    <text evidence="5 17">Belongs to the adenylate kinase family.</text>
</comment>
<dbReference type="Proteomes" id="UP000585614">
    <property type="component" value="Unassembled WGS sequence"/>
</dbReference>
<evidence type="ECO:0000256" key="8">
    <source>
        <dbReference type="ARBA" id="ARBA00022490"/>
    </source>
</evidence>
<evidence type="ECO:0000256" key="14">
    <source>
        <dbReference type="ARBA" id="ARBA00037483"/>
    </source>
</evidence>
<dbReference type="KEGG" id="rfq:117032121"/>
<reference evidence="19" key="5">
    <citation type="submission" date="2025-05" db="UniProtKB">
        <authorList>
            <consortium name="Ensembl"/>
        </authorList>
    </citation>
    <scope>IDENTIFICATION</scope>
</reference>
<comment type="subcellular location">
    <subcellularLocation>
        <location evidence="4">Cytoplasm</location>
        <location evidence="4">Cytosol</location>
    </subcellularLocation>
</comment>
<evidence type="ECO:0000256" key="17">
    <source>
        <dbReference type="RuleBase" id="RU003330"/>
    </source>
</evidence>
<dbReference type="GeneTree" id="ENSGT00940000161613"/>
<dbReference type="CDD" id="cd22979">
    <property type="entry name" value="DD_AK8"/>
    <property type="match status" value="1"/>
</dbReference>
<evidence type="ECO:0000256" key="2">
    <source>
        <dbReference type="ARBA" id="ARBA00000582"/>
    </source>
</evidence>
<dbReference type="AlphaFoldDB" id="A0A671FBX2"/>
<accession>A0A671FBX2</accession>
<evidence type="ECO:0000256" key="1">
    <source>
        <dbReference type="ARBA" id="ARBA00000082"/>
    </source>
</evidence>
<evidence type="ECO:0000256" key="9">
    <source>
        <dbReference type="ARBA" id="ARBA00022679"/>
    </source>
</evidence>
<dbReference type="FunFam" id="3.40.50.300:FF:001617">
    <property type="entry name" value="Adenylate kinase 8"/>
    <property type="match status" value="1"/>
</dbReference>
<dbReference type="EMBL" id="JACAGC010000012">
    <property type="protein sequence ID" value="KAF6326900.1"/>
    <property type="molecule type" value="Genomic_DNA"/>
</dbReference>
<evidence type="ECO:0000256" key="5">
    <source>
        <dbReference type="ARBA" id="ARBA00007220"/>
    </source>
</evidence>
<reference evidence="19 20" key="3">
    <citation type="submission" date="2018-12" db="EMBL/GenBank/DDBJ databases">
        <title>G10K-VGP greater horseshoe bat female genome, primary haplotype.</title>
        <authorList>
            <person name="Teeling E."/>
            <person name="Myers G."/>
            <person name="Vernes S."/>
            <person name="Pippel M."/>
            <person name="Winkler S."/>
            <person name="Fedrigo O."/>
            <person name="Rhie A."/>
            <person name="Koren S."/>
            <person name="Phillippy A."/>
            <person name="Lewin H."/>
            <person name="Damas J."/>
            <person name="Howe K."/>
            <person name="Mountcastle J."/>
            <person name="Jarvis E.D."/>
        </authorList>
    </citation>
    <scope>NUCLEOTIDE SEQUENCE [LARGE SCALE GENOMIC DNA]</scope>
</reference>
<dbReference type="PRINTS" id="PR00094">
    <property type="entry name" value="ADENYLTKNASE"/>
</dbReference>
<keyword evidence="8" id="KW-0963">Cytoplasm</keyword>
<dbReference type="EC" id="2.7.4.6" evidence="7"/>
<comment type="catalytic activity">
    <reaction evidence="2">
        <text>AMP + ATP = 2 ADP</text>
        <dbReference type="Rhea" id="RHEA:12973"/>
        <dbReference type="ChEBI" id="CHEBI:30616"/>
        <dbReference type="ChEBI" id="CHEBI:456215"/>
        <dbReference type="ChEBI" id="CHEBI:456216"/>
        <dbReference type="EC" id="2.7.4.3"/>
    </reaction>
</comment>
<evidence type="ECO:0000256" key="4">
    <source>
        <dbReference type="ARBA" id="ARBA00004514"/>
    </source>
</evidence>
<dbReference type="GO" id="GO:0016208">
    <property type="term" value="F:AMP binding"/>
    <property type="evidence" value="ECO:0007669"/>
    <property type="project" value="Ensembl"/>
</dbReference>
<evidence type="ECO:0000256" key="6">
    <source>
        <dbReference type="ARBA" id="ARBA00012955"/>
    </source>
</evidence>
<dbReference type="SUPFAM" id="SSF57774">
    <property type="entry name" value="Microbial and mitochondrial ADK, insert 'zinc finger' domain"/>
    <property type="match status" value="2"/>
</dbReference>
<keyword evidence="10" id="KW-0547">Nucleotide-binding</keyword>
<name>A0A671FBX2_RHIFE</name>
<comment type="subunit">
    <text evidence="15">Interacts with CFAP45 and CFAP52; CFAP45 and AK8 dimerization may create a cavity at the interface of the dimer that can accommodate AMP.</text>
</comment>
<dbReference type="GeneID" id="117032121"/>
<evidence type="ECO:0000256" key="16">
    <source>
        <dbReference type="ARBA" id="ARBA00042874"/>
    </source>
</evidence>
<dbReference type="GO" id="GO:0036431">
    <property type="term" value="F:dCMP kinase activity"/>
    <property type="evidence" value="ECO:0007669"/>
    <property type="project" value="Ensembl"/>
</dbReference>
<evidence type="ECO:0000313" key="19">
    <source>
        <dbReference type="Ensembl" id="ENSRFEP00010019952.1"/>
    </source>
</evidence>
<dbReference type="InterPro" id="IPR036193">
    <property type="entry name" value="ADK_active_lid_dom_sf"/>
</dbReference>
<dbReference type="Gene3D" id="3.40.50.300">
    <property type="entry name" value="P-loop containing nucleotide triphosphate hydrolases"/>
    <property type="match status" value="2"/>
</dbReference>
<dbReference type="OrthoDB" id="522106at2759"/>